<organism evidence="7 8">
    <name type="scientific">Geovibrio thiophilus</name>
    <dbReference type="NCBI Taxonomy" id="139438"/>
    <lineage>
        <taxon>Bacteria</taxon>
        <taxon>Pseudomonadati</taxon>
        <taxon>Deferribacterota</taxon>
        <taxon>Deferribacteres</taxon>
        <taxon>Deferribacterales</taxon>
        <taxon>Geovibrionaceae</taxon>
        <taxon>Geovibrio</taxon>
    </lineage>
</organism>
<dbReference type="RefSeq" id="WP_128465394.1">
    <property type="nucleotide sequence ID" value="NZ_CP035108.1"/>
</dbReference>
<dbReference type="InterPro" id="IPR050377">
    <property type="entry name" value="Radical_SAM_PqqE_MftC-like"/>
</dbReference>
<evidence type="ECO:0000256" key="4">
    <source>
        <dbReference type="ARBA" id="ARBA00023004"/>
    </source>
</evidence>
<dbReference type="InterPro" id="IPR007197">
    <property type="entry name" value="rSAM"/>
</dbReference>
<keyword evidence="4" id="KW-0408">Iron</keyword>
<keyword evidence="8" id="KW-1185">Reference proteome</keyword>
<dbReference type="AlphaFoldDB" id="A0A3R5Y5D3"/>
<dbReference type="Proteomes" id="UP000287502">
    <property type="component" value="Chromosome"/>
</dbReference>
<feature type="domain" description="Radical SAM core" evidence="6">
    <location>
        <begin position="1"/>
        <end position="228"/>
    </location>
</feature>
<dbReference type="InterPro" id="IPR023885">
    <property type="entry name" value="4Fe4S-binding_SPASM_dom"/>
</dbReference>
<dbReference type="InterPro" id="IPR058240">
    <property type="entry name" value="rSAM_sf"/>
</dbReference>
<gene>
    <name evidence="7" type="ORF">EP073_01415</name>
</gene>
<comment type="cofactor">
    <cofactor evidence="1">
        <name>[4Fe-4S] cluster</name>
        <dbReference type="ChEBI" id="CHEBI:49883"/>
    </cofactor>
</comment>
<dbReference type="EMBL" id="CP035108">
    <property type="protein sequence ID" value="QAR32107.1"/>
    <property type="molecule type" value="Genomic_DNA"/>
</dbReference>
<evidence type="ECO:0000256" key="3">
    <source>
        <dbReference type="ARBA" id="ARBA00022723"/>
    </source>
</evidence>
<proteinExistence type="predicted"/>
<dbReference type="OrthoDB" id="9782387at2"/>
<dbReference type="GO" id="GO:0046872">
    <property type="term" value="F:metal ion binding"/>
    <property type="evidence" value="ECO:0007669"/>
    <property type="project" value="UniProtKB-KW"/>
</dbReference>
<dbReference type="GO" id="GO:0051536">
    <property type="term" value="F:iron-sulfur cluster binding"/>
    <property type="evidence" value="ECO:0007669"/>
    <property type="project" value="UniProtKB-KW"/>
</dbReference>
<dbReference type="GO" id="GO:0003824">
    <property type="term" value="F:catalytic activity"/>
    <property type="evidence" value="ECO:0007669"/>
    <property type="project" value="InterPro"/>
</dbReference>
<dbReference type="CDD" id="cd01335">
    <property type="entry name" value="Radical_SAM"/>
    <property type="match status" value="1"/>
</dbReference>
<dbReference type="PANTHER" id="PTHR11228">
    <property type="entry name" value="RADICAL SAM DOMAIN PROTEIN"/>
    <property type="match status" value="1"/>
</dbReference>
<keyword evidence="3" id="KW-0479">Metal-binding</keyword>
<evidence type="ECO:0000259" key="6">
    <source>
        <dbReference type="PROSITE" id="PS51918"/>
    </source>
</evidence>
<sequence>MNYRIEDISYTLTEYCPGPCRYCSIWRLEDKRDRELNRNELDSVFSSKYLDLKKVHITGGEPHLSDTYFTAVDSLYAHHKDVVIDSPITGWFPDRHEEVSEYVLKRIPIYRLDISLDGDEETNKKMRLHKDAFAKSVETVQRLSKIKGVVLRLQFTIYKENYHLIEWVYGFAKKLGVGLYIGYGRYNPERYRNATDNLTKEDLSRESFIWTDEELAEIDRQLVAIGYDTGRYASKYFLQKAFFEGKKVEFNCYMGSRNIDIDPYGNIYPCLLWLKKLHMGNLREAGSMDALLESSKALEVLHLIRNKACHSDCLYTCANKMEVTKPHIPAVGMIKYSGKFGYIFSEKDVLPIRPWWYSEYEEKGII</sequence>
<evidence type="ECO:0000256" key="1">
    <source>
        <dbReference type="ARBA" id="ARBA00001966"/>
    </source>
</evidence>
<protein>
    <submittedName>
        <fullName evidence="7">Radical SAM protein</fullName>
    </submittedName>
</protein>
<dbReference type="PANTHER" id="PTHR11228:SF7">
    <property type="entry name" value="PQQA PEPTIDE CYCLASE"/>
    <property type="match status" value="1"/>
</dbReference>
<evidence type="ECO:0000313" key="7">
    <source>
        <dbReference type="EMBL" id="QAR32107.1"/>
    </source>
</evidence>
<name>A0A3R5Y5D3_9BACT</name>
<dbReference type="SUPFAM" id="SSF102114">
    <property type="entry name" value="Radical SAM enzymes"/>
    <property type="match status" value="1"/>
</dbReference>
<dbReference type="KEGG" id="gtl:EP073_01415"/>
<dbReference type="InterPro" id="IPR013785">
    <property type="entry name" value="Aldolase_TIM"/>
</dbReference>
<dbReference type="Gene3D" id="3.20.20.70">
    <property type="entry name" value="Aldolase class I"/>
    <property type="match status" value="1"/>
</dbReference>
<evidence type="ECO:0000256" key="5">
    <source>
        <dbReference type="ARBA" id="ARBA00023014"/>
    </source>
</evidence>
<dbReference type="PROSITE" id="PS51918">
    <property type="entry name" value="RADICAL_SAM"/>
    <property type="match status" value="1"/>
</dbReference>
<keyword evidence="2" id="KW-0949">S-adenosyl-L-methionine</keyword>
<dbReference type="InterPro" id="IPR006638">
    <property type="entry name" value="Elp3/MiaA/NifB-like_rSAM"/>
</dbReference>
<reference evidence="7 8" key="1">
    <citation type="submission" date="2019-01" db="EMBL/GenBank/DDBJ databases">
        <title>Geovibrio thiophilus DSM 11263, complete genome.</title>
        <authorList>
            <person name="Spring S."/>
            <person name="Bunk B."/>
            <person name="Sproer C."/>
        </authorList>
    </citation>
    <scope>NUCLEOTIDE SEQUENCE [LARGE SCALE GENOMIC DNA]</scope>
    <source>
        <strain evidence="7 8">DSM 11263</strain>
    </source>
</reference>
<accession>A0A3R5Y5D3</accession>
<dbReference type="Pfam" id="PF04055">
    <property type="entry name" value="Radical_SAM"/>
    <property type="match status" value="1"/>
</dbReference>
<keyword evidence="5" id="KW-0411">Iron-sulfur</keyword>
<dbReference type="Pfam" id="PF13186">
    <property type="entry name" value="SPASM"/>
    <property type="match status" value="1"/>
</dbReference>
<evidence type="ECO:0000313" key="8">
    <source>
        <dbReference type="Proteomes" id="UP000287502"/>
    </source>
</evidence>
<evidence type="ECO:0000256" key="2">
    <source>
        <dbReference type="ARBA" id="ARBA00022691"/>
    </source>
</evidence>
<dbReference type="SMART" id="SM00729">
    <property type="entry name" value="Elp3"/>
    <property type="match status" value="1"/>
</dbReference>
<dbReference type="SFLD" id="SFLDS00029">
    <property type="entry name" value="Radical_SAM"/>
    <property type="match status" value="1"/>
</dbReference>
<dbReference type="SFLD" id="SFLDG01067">
    <property type="entry name" value="SPASM/twitch_domain_containing"/>
    <property type="match status" value="1"/>
</dbReference>